<organism evidence="2 3">
    <name type="scientific">Hymenobacter jejuensis</name>
    <dbReference type="NCBI Taxonomy" id="2502781"/>
    <lineage>
        <taxon>Bacteria</taxon>
        <taxon>Pseudomonadati</taxon>
        <taxon>Bacteroidota</taxon>
        <taxon>Cytophagia</taxon>
        <taxon>Cytophagales</taxon>
        <taxon>Hymenobacteraceae</taxon>
        <taxon>Hymenobacter</taxon>
    </lineage>
</organism>
<dbReference type="RefSeq" id="WP_139515719.1">
    <property type="nucleotide sequence ID" value="NZ_CP040896.1"/>
</dbReference>
<evidence type="ECO:0000256" key="1">
    <source>
        <dbReference type="SAM" id="Phobius"/>
    </source>
</evidence>
<feature type="transmembrane region" description="Helical" evidence="1">
    <location>
        <begin position="298"/>
        <end position="317"/>
    </location>
</feature>
<feature type="transmembrane region" description="Helical" evidence="1">
    <location>
        <begin position="388"/>
        <end position="406"/>
    </location>
</feature>
<proteinExistence type="predicted"/>
<feature type="transmembrane region" description="Helical" evidence="1">
    <location>
        <begin position="329"/>
        <end position="348"/>
    </location>
</feature>
<keyword evidence="3" id="KW-1185">Reference proteome</keyword>
<reference evidence="2 3" key="1">
    <citation type="submission" date="2019-06" db="EMBL/GenBank/DDBJ databases">
        <authorList>
            <person name="Srinivasan S."/>
        </authorList>
    </citation>
    <scope>NUCLEOTIDE SEQUENCE [LARGE SCALE GENOMIC DNA]</scope>
    <source>
        <strain evidence="2 3">17J68-5</strain>
    </source>
</reference>
<feature type="transmembrane region" description="Helical" evidence="1">
    <location>
        <begin position="360"/>
        <end position="381"/>
    </location>
</feature>
<accession>A0A5B8A1F5</accession>
<feature type="transmembrane region" description="Helical" evidence="1">
    <location>
        <begin position="179"/>
        <end position="198"/>
    </location>
</feature>
<dbReference type="EMBL" id="CP040896">
    <property type="protein sequence ID" value="QDA60543.1"/>
    <property type="molecule type" value="Genomic_DNA"/>
</dbReference>
<dbReference type="Proteomes" id="UP000305398">
    <property type="component" value="Chromosome"/>
</dbReference>
<evidence type="ECO:0000313" key="2">
    <source>
        <dbReference type="EMBL" id="QDA60543.1"/>
    </source>
</evidence>
<keyword evidence="1" id="KW-0472">Membrane</keyword>
<evidence type="ECO:0000313" key="3">
    <source>
        <dbReference type="Proteomes" id="UP000305398"/>
    </source>
</evidence>
<evidence type="ECO:0008006" key="4">
    <source>
        <dbReference type="Google" id="ProtNLM"/>
    </source>
</evidence>
<feature type="transmembrane region" description="Helical" evidence="1">
    <location>
        <begin position="239"/>
        <end position="260"/>
    </location>
</feature>
<dbReference type="AlphaFoldDB" id="A0A5B8A1F5"/>
<feature type="transmembrane region" description="Helical" evidence="1">
    <location>
        <begin position="150"/>
        <end position="167"/>
    </location>
</feature>
<dbReference type="KEGG" id="hyj:FHG12_10675"/>
<feature type="transmembrane region" description="Helical" evidence="1">
    <location>
        <begin position="106"/>
        <end position="130"/>
    </location>
</feature>
<protein>
    <recommendedName>
        <fullName evidence="4">DUF2029 domain-containing protein</fullName>
    </recommendedName>
</protein>
<keyword evidence="1" id="KW-0812">Transmembrane</keyword>
<name>A0A5B8A1F5_9BACT</name>
<keyword evidence="1" id="KW-1133">Transmembrane helix</keyword>
<feature type="transmembrane region" description="Helical" evidence="1">
    <location>
        <begin position="63"/>
        <end position="85"/>
    </location>
</feature>
<dbReference type="OrthoDB" id="650539at2"/>
<gene>
    <name evidence="2" type="ORF">FHG12_10675</name>
</gene>
<sequence>MQGILIVGALVALYLSLGQQHTSLVEWDAKWYDSIRANGYEFKPRGMSNAGFFPLLPVVWRMLSLNALGMSLLNMGLAITAMWLLRRYLQIRLTTLWLYSALPSVMFLYLPYTEALFFLSSSLVLISLAYSQRVGQGAAMLMGALTRVTAIFYLPALVVVEAVAAWQEPRSFWVRARRIVTYGALTGLGLVSVMVYQWSQTGVWFAYSKAQSLGWDHHLRLTKVPFISASNSILWLDGLAFLTGISAGLWACWRLLLVVLRDKQEAPTPAELFSAVFLGTATVHAVLFASVGPEGNTSLISMHRYIFGTPFFLVLLNKFLPTQAPNWRSALRLLVPIAIITGLLGMLSKREFVIQLSPVGPVPGLLYALFVLVYGSMWVVAGTRWGRVLLYGCSLLMQMAYLWSFSVGRWVG</sequence>
<feature type="transmembrane region" description="Helical" evidence="1">
    <location>
        <begin position="272"/>
        <end position="292"/>
    </location>
</feature>